<dbReference type="OrthoDB" id="639767at2759"/>
<feature type="non-terminal residue" evidence="1">
    <location>
        <position position="400"/>
    </location>
</feature>
<protein>
    <submittedName>
        <fullName evidence="1">Histidine decarboxylase</fullName>
    </submittedName>
</protein>
<dbReference type="EMBL" id="WJQU01000002">
    <property type="protein sequence ID" value="KAJ6642858.1"/>
    <property type="molecule type" value="Genomic_DNA"/>
</dbReference>
<reference evidence="1" key="1">
    <citation type="submission" date="2022-07" db="EMBL/GenBank/DDBJ databases">
        <authorList>
            <person name="Trinca V."/>
            <person name="Uliana J.V.C."/>
            <person name="Torres T.T."/>
            <person name="Ward R.J."/>
            <person name="Monesi N."/>
        </authorList>
    </citation>
    <scope>NUCLEOTIDE SEQUENCE</scope>
    <source>
        <strain evidence="1">HSMRA1968</strain>
        <tissue evidence="1">Whole embryos</tissue>
    </source>
</reference>
<evidence type="ECO:0000313" key="2">
    <source>
        <dbReference type="Proteomes" id="UP001151699"/>
    </source>
</evidence>
<comment type="caution">
    <text evidence="1">The sequence shown here is derived from an EMBL/GenBank/DDBJ whole genome shotgun (WGS) entry which is preliminary data.</text>
</comment>
<keyword evidence="2" id="KW-1185">Reference proteome</keyword>
<gene>
    <name evidence="1" type="primary">Hdc_1</name>
    <name evidence="1" type="ORF">Bhyg_07814</name>
</gene>
<dbReference type="Proteomes" id="UP001151699">
    <property type="component" value="Chromosome B"/>
</dbReference>
<evidence type="ECO:0000313" key="1">
    <source>
        <dbReference type="EMBL" id="KAJ6642858.1"/>
    </source>
</evidence>
<name>A0A9Q0N3D7_9DIPT</name>
<organism evidence="1 2">
    <name type="scientific">Pseudolycoriella hygida</name>
    <dbReference type="NCBI Taxonomy" id="35572"/>
    <lineage>
        <taxon>Eukaryota</taxon>
        <taxon>Metazoa</taxon>
        <taxon>Ecdysozoa</taxon>
        <taxon>Arthropoda</taxon>
        <taxon>Hexapoda</taxon>
        <taxon>Insecta</taxon>
        <taxon>Pterygota</taxon>
        <taxon>Neoptera</taxon>
        <taxon>Endopterygota</taxon>
        <taxon>Diptera</taxon>
        <taxon>Nematocera</taxon>
        <taxon>Sciaroidea</taxon>
        <taxon>Sciaridae</taxon>
        <taxon>Pseudolycoriella</taxon>
    </lineage>
</organism>
<dbReference type="AlphaFoldDB" id="A0A9Q0N3D7"/>
<feature type="non-terminal residue" evidence="1">
    <location>
        <position position="1"/>
    </location>
</feature>
<accession>A0A9Q0N3D7</accession>
<sequence length="400" mass="45664">FTVTSIRTTNDDIIKDWTEIRLLTTELLKELNIRIADRAKVPLKDTREKNEAFGSSLLLANSPMSPKVVNGSFAAIFDADEILAKAYAGIRATHQNSPAMRRRVKGILMSGKQFSLDSRMDLYGIDTNSTSQDNKNKGYDGISSDCTIGENKSITEDIEDTWEVYEHSNNQPAICAVNHKKRSQSMEGFVPVQNKIYSNKMQASCHSEKTFGLSSYKNCEKTCSLERTYRRRSFNSSLHSIDETESSDFHRSRKRELRTSNYYPEKRQSDPLLQCAFTNKGFYAEVNKAKKNHERFYVDSLDSILHLPSETVEYKRRYIYPIPKVKVRISDECGNRIDNSLDSQSDPEIDAYWDFGGSRINKEYGGGDDDAFSIIQNEEIVHPVSNKCKKCGHKLLKTFN</sequence>
<proteinExistence type="predicted"/>